<reference evidence="11 12" key="1">
    <citation type="journal article" date="2020" name="ISME J.">
        <title>Enrichment and physiological characterization of a novel comammox Nitrospira indicates ammonium inhibition of complete nitrification.</title>
        <authorList>
            <person name="Sakoula D."/>
            <person name="Koch H."/>
            <person name="Frank J."/>
            <person name="Jetten M.S.M."/>
            <person name="van Kessel M.A.H.J."/>
            <person name="Lucker S."/>
        </authorList>
    </citation>
    <scope>NUCLEOTIDE SEQUENCE [LARGE SCALE GENOMIC DNA]</scope>
    <source>
        <strain evidence="11">Comreactor17</strain>
    </source>
</reference>
<dbReference type="UniPathway" id="UPA00075">
    <property type="reaction ID" value="UER00335"/>
</dbReference>
<comment type="catalytic activity">
    <reaction evidence="8 10">
        <text>IMP + L-aspartate + GTP = N(6)-(1,2-dicarboxyethyl)-AMP + GDP + phosphate + 2 H(+)</text>
        <dbReference type="Rhea" id="RHEA:15753"/>
        <dbReference type="ChEBI" id="CHEBI:15378"/>
        <dbReference type="ChEBI" id="CHEBI:29991"/>
        <dbReference type="ChEBI" id="CHEBI:37565"/>
        <dbReference type="ChEBI" id="CHEBI:43474"/>
        <dbReference type="ChEBI" id="CHEBI:57567"/>
        <dbReference type="ChEBI" id="CHEBI:58053"/>
        <dbReference type="ChEBI" id="CHEBI:58189"/>
        <dbReference type="EC" id="6.3.4.4"/>
    </reaction>
</comment>
<evidence type="ECO:0000256" key="9">
    <source>
        <dbReference type="PROSITE-ProRule" id="PRU10134"/>
    </source>
</evidence>
<dbReference type="GO" id="GO:0000287">
    <property type="term" value="F:magnesium ion binding"/>
    <property type="evidence" value="ECO:0007669"/>
    <property type="project" value="UniProtKB-UniRule"/>
</dbReference>
<dbReference type="Gene3D" id="3.90.170.10">
    <property type="entry name" value="Adenylosuccinate Synthetase, subunit A, domain 3"/>
    <property type="match status" value="1"/>
</dbReference>
<evidence type="ECO:0000256" key="6">
    <source>
        <dbReference type="ARBA" id="ARBA00022842"/>
    </source>
</evidence>
<dbReference type="AlphaFoldDB" id="A0A7S8IXK7"/>
<sequence length="467" mass="51447">MWAVGSDHHIRSEPFFRAEIGWGLPLFMGNLVIIGAQWGDEGKGKIVDILARDADIVVRYQGGSNAGHTVINERGTYIFHLIPSGILYRGTTCVIGNGVVVDPGSLIEEMDQLQTKGIAVGKNFVISQRAHLILPYHKAIDRASEQSKGSRKIGTTGRGIGPSYADKMARIGILVGDLLNPSLFKNKLDENLVEMNWFLERLHKVETFQVDKVFDQYMGYADRLKSHIVDTTILLNRAIEKNKTVIFEGAQGTNLDVDFGTYPYVTSSSAAAGGACTGTGVGPTMIDAVMGIAKAYSTRVGSGPFPTELTDEDGRGLQERGREFGSTTGRARRCGWFDAVVVRHATVVNGLTSLALTKLDVLDGCKELKLCTGYRHGNTLYKTMPADLDVLTNCVPVYQRMKGWTTATTGTTRYTKLPVEAKRYLARIEELAQCRIDMISTGSKRTETIMLRNPMDCSRRRPKRSRK</sequence>
<feature type="binding site" evidence="8">
    <location>
        <begin position="326"/>
        <end position="332"/>
    </location>
    <ligand>
        <name>substrate</name>
    </ligand>
</feature>
<evidence type="ECO:0000256" key="2">
    <source>
        <dbReference type="ARBA" id="ARBA00022598"/>
    </source>
</evidence>
<feature type="binding site" description="in other chain" evidence="8">
    <location>
        <begin position="40"/>
        <end position="43"/>
    </location>
    <ligand>
        <name>IMP</name>
        <dbReference type="ChEBI" id="CHEBI:58053"/>
        <note>ligand shared between dimeric partners</note>
    </ligand>
</feature>
<keyword evidence="7 8" id="KW-0342">GTP-binding</keyword>
<feature type="active site" description="Proton donor" evidence="8">
    <location>
        <position position="68"/>
    </location>
</feature>
<dbReference type="InterPro" id="IPR027417">
    <property type="entry name" value="P-loop_NTPase"/>
</dbReference>
<evidence type="ECO:0000256" key="1">
    <source>
        <dbReference type="ARBA" id="ARBA00011738"/>
    </source>
</evidence>
<evidence type="ECO:0000313" key="12">
    <source>
        <dbReference type="Proteomes" id="UP000593737"/>
    </source>
</evidence>
<dbReference type="GO" id="GO:0005525">
    <property type="term" value="F:GTP binding"/>
    <property type="evidence" value="ECO:0007669"/>
    <property type="project" value="UniProtKB-UniRule"/>
</dbReference>
<dbReference type="InterPro" id="IPR042110">
    <property type="entry name" value="Adenylosuccinate_synth_dom2"/>
</dbReference>
<dbReference type="FunFam" id="3.90.170.10:FF:000001">
    <property type="entry name" value="Adenylosuccinate synthetase"/>
    <property type="match status" value="1"/>
</dbReference>
<evidence type="ECO:0000256" key="4">
    <source>
        <dbReference type="ARBA" id="ARBA00022741"/>
    </source>
</evidence>
<evidence type="ECO:0000256" key="7">
    <source>
        <dbReference type="ARBA" id="ARBA00023134"/>
    </source>
</evidence>
<evidence type="ECO:0000256" key="5">
    <source>
        <dbReference type="ARBA" id="ARBA00022755"/>
    </source>
</evidence>
<comment type="cofactor">
    <cofactor evidence="8">
        <name>Mg(2+)</name>
        <dbReference type="ChEBI" id="CHEBI:18420"/>
    </cofactor>
    <text evidence="8">Binds 1 Mg(2+) ion per subunit.</text>
</comment>
<dbReference type="Gene3D" id="3.40.440.10">
    <property type="entry name" value="Adenylosuccinate Synthetase, subunit A, domain 1"/>
    <property type="match status" value="1"/>
</dbReference>
<comment type="similarity">
    <text evidence="8 10">Belongs to the adenylosuccinate synthetase family.</text>
</comment>
<dbReference type="Proteomes" id="UP000593737">
    <property type="component" value="Chromosome"/>
</dbReference>
<dbReference type="GO" id="GO:0046040">
    <property type="term" value="P:IMP metabolic process"/>
    <property type="evidence" value="ECO:0007669"/>
    <property type="project" value="TreeGrafter"/>
</dbReference>
<name>A0A7S8IXK7_9BACT</name>
<evidence type="ECO:0000313" key="11">
    <source>
        <dbReference type="EMBL" id="QPD02251.1"/>
    </source>
</evidence>
<feature type="active site" evidence="9">
    <location>
        <position position="167"/>
    </location>
</feature>
<dbReference type="NCBIfam" id="NF002223">
    <property type="entry name" value="PRK01117.1"/>
    <property type="match status" value="1"/>
</dbReference>
<dbReference type="Pfam" id="PF00709">
    <property type="entry name" value="Adenylsucc_synt"/>
    <property type="match status" value="1"/>
</dbReference>
<proteinExistence type="inferred from homology"/>
<comment type="subunit">
    <text evidence="1 8">Homodimer.</text>
</comment>
<comment type="pathway">
    <text evidence="8 10">Purine metabolism; AMP biosynthesis via de novo pathway; AMP from IMP: step 1/2.</text>
</comment>
<dbReference type="HAMAP" id="MF_00011">
    <property type="entry name" value="Adenylosucc_synth"/>
    <property type="match status" value="1"/>
</dbReference>
<feature type="binding site" evidence="8">
    <location>
        <position position="332"/>
    </location>
    <ligand>
        <name>GTP</name>
        <dbReference type="ChEBI" id="CHEBI:37565"/>
    </ligand>
</feature>
<keyword evidence="3 8" id="KW-0479">Metal-binding</keyword>
<feature type="binding site" evidence="8">
    <location>
        <begin position="358"/>
        <end position="360"/>
    </location>
    <ligand>
        <name>GTP</name>
        <dbReference type="ChEBI" id="CHEBI:37565"/>
    </ligand>
</feature>
<keyword evidence="4 8" id="KW-0547">Nucleotide-binding</keyword>
<dbReference type="PANTHER" id="PTHR11846">
    <property type="entry name" value="ADENYLOSUCCINATE SYNTHETASE"/>
    <property type="match status" value="1"/>
</dbReference>
<dbReference type="GO" id="GO:0004019">
    <property type="term" value="F:adenylosuccinate synthase activity"/>
    <property type="evidence" value="ECO:0007669"/>
    <property type="project" value="UniProtKB-UniRule"/>
</dbReference>
<dbReference type="InterPro" id="IPR001114">
    <property type="entry name" value="Adenylosuccinate_synthetase"/>
</dbReference>
<keyword evidence="8" id="KW-0963">Cytoplasm</keyword>
<dbReference type="GO" id="GO:0005737">
    <property type="term" value="C:cytoplasm"/>
    <property type="evidence" value="ECO:0007669"/>
    <property type="project" value="UniProtKB-SubCell"/>
</dbReference>
<dbReference type="FunFam" id="1.10.300.10:FF:000001">
    <property type="entry name" value="Adenylosuccinate synthetase"/>
    <property type="match status" value="1"/>
</dbReference>
<accession>A0A7S8IXK7</accession>
<dbReference type="SMART" id="SM00788">
    <property type="entry name" value="Adenylsucc_synt"/>
    <property type="match status" value="1"/>
</dbReference>
<feature type="binding site" description="in other chain" evidence="8">
    <location>
        <position position="251"/>
    </location>
    <ligand>
        <name>IMP</name>
        <dbReference type="ChEBI" id="CHEBI:58053"/>
        <note>ligand shared between dimeric partners</note>
    </ligand>
</feature>
<feature type="binding site" description="in other chain" evidence="8">
    <location>
        <begin position="65"/>
        <end position="68"/>
    </location>
    <ligand>
        <name>IMP</name>
        <dbReference type="ChEBI" id="CHEBI:58053"/>
        <note>ligand shared between dimeric partners</note>
    </ligand>
</feature>
<dbReference type="EC" id="6.3.4.4" evidence="8 10"/>
<keyword evidence="5 8" id="KW-0658">Purine biosynthesis</keyword>
<dbReference type="CDD" id="cd03108">
    <property type="entry name" value="AdSS"/>
    <property type="match status" value="1"/>
</dbReference>
<dbReference type="InterPro" id="IPR033128">
    <property type="entry name" value="Adenylosuccin_syn_Lys_AS"/>
</dbReference>
<feature type="binding site" evidence="8">
    <location>
        <position position="170"/>
    </location>
    <ligand>
        <name>IMP</name>
        <dbReference type="ChEBI" id="CHEBI:58053"/>
        <note>ligand shared between dimeric partners</note>
    </ligand>
</feature>
<feature type="binding site" evidence="8">
    <location>
        <position position="40"/>
    </location>
    <ligand>
        <name>Mg(2+)</name>
        <dbReference type="ChEBI" id="CHEBI:18420"/>
    </ligand>
</feature>
<dbReference type="Gene3D" id="1.10.300.10">
    <property type="entry name" value="Adenylosuccinate Synthetase, subunit A, domain 2"/>
    <property type="match status" value="1"/>
</dbReference>
<gene>
    <name evidence="8" type="primary">purA</name>
    <name evidence="11" type="ORF">Nkreftii_000025</name>
</gene>
<feature type="binding site" description="in other chain" evidence="8">
    <location>
        <position position="330"/>
    </location>
    <ligand>
        <name>IMP</name>
        <dbReference type="ChEBI" id="CHEBI:58053"/>
        <note>ligand shared between dimeric partners</note>
    </ligand>
</feature>
<feature type="binding site" evidence="8">
    <location>
        <begin position="67"/>
        <end position="69"/>
    </location>
    <ligand>
        <name>GTP</name>
        <dbReference type="ChEBI" id="CHEBI:37565"/>
    </ligand>
</feature>
<evidence type="ECO:0000256" key="8">
    <source>
        <dbReference type="HAMAP-Rule" id="MF_00011"/>
    </source>
</evidence>
<dbReference type="SUPFAM" id="SSF52540">
    <property type="entry name" value="P-loop containing nucleoside triphosphate hydrolases"/>
    <property type="match status" value="1"/>
</dbReference>
<comment type="subcellular location">
    <subcellularLocation>
        <location evidence="8">Cytoplasm</location>
    </subcellularLocation>
</comment>
<dbReference type="GO" id="GO:0044208">
    <property type="term" value="P:'de novo' AMP biosynthetic process"/>
    <property type="evidence" value="ECO:0007669"/>
    <property type="project" value="UniProtKB-UniRule"/>
</dbReference>
<dbReference type="NCBIfam" id="TIGR00184">
    <property type="entry name" value="purA"/>
    <property type="match status" value="1"/>
</dbReference>
<feature type="active site" description="Proton acceptor" evidence="8">
    <location>
        <position position="40"/>
    </location>
</feature>
<dbReference type="PROSITE" id="PS00513">
    <property type="entry name" value="ADENYLOSUCCIN_SYN_2"/>
    <property type="match status" value="1"/>
</dbReference>
<protein>
    <recommendedName>
        <fullName evidence="8 10">Adenylosuccinate synthetase</fullName>
        <shortName evidence="8">AMPSase</shortName>
        <shortName evidence="8">AdSS</shortName>
        <ecNumber evidence="8 10">6.3.4.4</ecNumber>
    </recommendedName>
    <alternativeName>
        <fullName evidence="8">IMP--aspartate ligase</fullName>
    </alternativeName>
</protein>
<dbReference type="PROSITE" id="PS01266">
    <property type="entry name" value="ADENYLOSUCCIN_SYN_1"/>
    <property type="match status" value="1"/>
</dbReference>
<dbReference type="InterPro" id="IPR042109">
    <property type="entry name" value="Adenylosuccinate_synth_dom1"/>
</dbReference>
<evidence type="ECO:0000256" key="10">
    <source>
        <dbReference type="RuleBase" id="RU000520"/>
    </source>
</evidence>
<dbReference type="PANTHER" id="PTHR11846:SF0">
    <property type="entry name" value="ADENYLOSUCCINATE SYNTHETASE"/>
    <property type="match status" value="1"/>
</dbReference>
<dbReference type="InterPro" id="IPR042111">
    <property type="entry name" value="Adenylosuccinate_synth_dom3"/>
</dbReference>
<comment type="function">
    <text evidence="8">Plays an important role in the de novo pathway of purine nucleotide biosynthesis. Catalyzes the first committed step in the biosynthesis of AMP from IMP.</text>
</comment>
<feature type="binding site" evidence="8">
    <location>
        <begin position="39"/>
        <end position="45"/>
    </location>
    <ligand>
        <name>GTP</name>
        <dbReference type="ChEBI" id="CHEBI:37565"/>
    </ligand>
</feature>
<keyword evidence="2 8" id="KW-0436">Ligase</keyword>
<organism evidence="11 12">
    <name type="scientific">Candidatus Nitrospira kreftii</name>
    <dbReference type="NCBI Taxonomy" id="2652173"/>
    <lineage>
        <taxon>Bacteria</taxon>
        <taxon>Pseudomonadati</taxon>
        <taxon>Nitrospirota</taxon>
        <taxon>Nitrospiria</taxon>
        <taxon>Nitrospirales</taxon>
        <taxon>Nitrospiraceae</taxon>
        <taxon>Nitrospira</taxon>
    </lineage>
</organism>
<feature type="binding site" description="in other chain" evidence="8">
    <location>
        <position position="156"/>
    </location>
    <ligand>
        <name>IMP</name>
        <dbReference type="ChEBI" id="CHEBI:58053"/>
        <note>ligand shared between dimeric partners</note>
    </ligand>
</feature>
<dbReference type="InterPro" id="IPR018220">
    <property type="entry name" value="Adenylosuccin_syn_GTP-bd"/>
</dbReference>
<keyword evidence="6 8" id="KW-0460">Magnesium</keyword>
<feature type="binding site" description="in other chain" evidence="8">
    <location>
        <position position="266"/>
    </location>
    <ligand>
        <name>IMP</name>
        <dbReference type="ChEBI" id="CHEBI:58053"/>
        <note>ligand shared between dimeric partners</note>
    </ligand>
</feature>
<evidence type="ECO:0000256" key="3">
    <source>
        <dbReference type="ARBA" id="ARBA00022723"/>
    </source>
</evidence>
<dbReference type="KEGG" id="nkf:Nkreftii_000025"/>
<feature type="binding site" evidence="8">
    <location>
        <position position="67"/>
    </location>
    <ligand>
        <name>Mg(2+)</name>
        <dbReference type="ChEBI" id="CHEBI:18420"/>
    </ligand>
</feature>
<feature type="binding site" evidence="8">
    <location>
        <begin position="440"/>
        <end position="442"/>
    </location>
    <ligand>
        <name>GTP</name>
        <dbReference type="ChEBI" id="CHEBI:37565"/>
    </ligand>
</feature>
<dbReference type="EMBL" id="CP047423">
    <property type="protein sequence ID" value="QPD02251.1"/>
    <property type="molecule type" value="Genomic_DNA"/>
</dbReference>